<evidence type="ECO:0000313" key="11">
    <source>
        <dbReference type="Proteomes" id="UP001157911"/>
    </source>
</evidence>
<keyword evidence="5" id="KW-0378">Hydrolase</keyword>
<gene>
    <name evidence="10" type="ORF">SAMN06265339_0278</name>
</gene>
<evidence type="ECO:0000256" key="4">
    <source>
        <dbReference type="ARBA" id="ARBA00022759"/>
    </source>
</evidence>
<dbReference type="InterPro" id="IPR013412">
    <property type="entry name" value="CRISPR-assoc_RAMP_Csm3"/>
</dbReference>
<sequence length="250" mass="27790">MKKLKKILLINGKIKLLTGLHIGSGDSQIQIGGIDNPVVKDPISQEPYIPGSSLKGKMRHLLELYYGFFSPDGSPSSAKILNDNDENGLNILKLFGISGADTNEEEVKEKIKEKNITPTRLSFYDLKLFNAEKLRKVSPLMTEDKAEVRINRITGTGEHPRHTERVPAGAEFEFKLALKVFEDDNEEAFSKLLGEGLKLIEADSLGGSGSRGYGKVKFHIEEVTSVIGEKESDIWKSFKEQFKEATDGNH</sequence>
<keyword evidence="6" id="KW-0694">RNA-binding</keyword>
<evidence type="ECO:0000259" key="9">
    <source>
        <dbReference type="Pfam" id="PF03787"/>
    </source>
</evidence>
<keyword evidence="4" id="KW-0255">Endonuclease</keyword>
<evidence type="ECO:0000256" key="8">
    <source>
        <dbReference type="ARBA" id="ARBA00033183"/>
    </source>
</evidence>
<evidence type="ECO:0000256" key="6">
    <source>
        <dbReference type="ARBA" id="ARBA00022884"/>
    </source>
</evidence>
<evidence type="ECO:0000313" key="10">
    <source>
        <dbReference type="EMBL" id="SMP05088.1"/>
    </source>
</evidence>
<dbReference type="InterPro" id="IPR005537">
    <property type="entry name" value="RAMP_III_fam"/>
</dbReference>
<dbReference type="InterPro" id="IPR052216">
    <property type="entry name" value="CRISPR_Csm3_endoribonuclease"/>
</dbReference>
<keyword evidence="7" id="KW-0051">Antiviral defense</keyword>
<keyword evidence="3" id="KW-0540">Nuclease</keyword>
<feature type="domain" description="CRISPR type III-associated protein" evidence="9">
    <location>
        <begin position="13"/>
        <end position="217"/>
    </location>
</feature>
<evidence type="ECO:0000256" key="3">
    <source>
        <dbReference type="ARBA" id="ARBA00022722"/>
    </source>
</evidence>
<dbReference type="Pfam" id="PF03787">
    <property type="entry name" value="RAMPs"/>
    <property type="match status" value="1"/>
</dbReference>
<accession>A0ABY1NAP4</accession>
<evidence type="ECO:0000256" key="7">
    <source>
        <dbReference type="ARBA" id="ARBA00023118"/>
    </source>
</evidence>
<proteinExistence type="inferred from homology"/>
<protein>
    <recommendedName>
        <fullName evidence="2">CRISPR system Cms endoribonuclease Csm3</fullName>
    </recommendedName>
    <alternativeName>
        <fullName evidence="8">CRISPR type III A-associated RAMP protein Csm3</fullName>
    </alternativeName>
</protein>
<dbReference type="PANTHER" id="PTHR35579">
    <property type="entry name" value="CRISPR SYSTEM CMS ENDORIBONUCLEASE CSM3"/>
    <property type="match status" value="1"/>
</dbReference>
<dbReference type="PANTHER" id="PTHR35579:SF3">
    <property type="entry name" value="CRISPR SYSTEM CMS ENDORIBONUCLEASE CSM3"/>
    <property type="match status" value="1"/>
</dbReference>
<evidence type="ECO:0000256" key="1">
    <source>
        <dbReference type="ARBA" id="ARBA00006342"/>
    </source>
</evidence>
<name>A0ABY1NAP4_9BACT</name>
<dbReference type="RefSeq" id="WP_283399786.1">
    <property type="nucleotide sequence ID" value="NZ_FXUB01000001.1"/>
</dbReference>
<evidence type="ECO:0000256" key="2">
    <source>
        <dbReference type="ARBA" id="ARBA00022150"/>
    </source>
</evidence>
<keyword evidence="11" id="KW-1185">Reference proteome</keyword>
<evidence type="ECO:0000256" key="5">
    <source>
        <dbReference type="ARBA" id="ARBA00022801"/>
    </source>
</evidence>
<comment type="similarity">
    <text evidence="1">Belongs to the CRISPR-associated Csm3 family.</text>
</comment>
<reference evidence="10 11" key="1">
    <citation type="submission" date="2017-05" db="EMBL/GenBank/DDBJ databases">
        <authorList>
            <person name="Varghese N."/>
            <person name="Submissions S."/>
        </authorList>
    </citation>
    <scope>NUCLEOTIDE SEQUENCE [LARGE SCALE GENOMIC DNA]</scope>
    <source>
        <strain evidence="10 11">DSM 15522</strain>
    </source>
</reference>
<dbReference type="NCBIfam" id="TIGR02582">
    <property type="entry name" value="cas7_TM1809"/>
    <property type="match status" value="1"/>
</dbReference>
<organism evidence="10 11">
    <name type="scientific">Desulfurobacterium pacificum</name>
    <dbReference type="NCBI Taxonomy" id="240166"/>
    <lineage>
        <taxon>Bacteria</taxon>
        <taxon>Pseudomonadati</taxon>
        <taxon>Aquificota</taxon>
        <taxon>Aquificia</taxon>
        <taxon>Desulfurobacteriales</taxon>
        <taxon>Desulfurobacteriaceae</taxon>
        <taxon>Desulfurobacterium</taxon>
    </lineage>
</organism>
<dbReference type="Proteomes" id="UP001157911">
    <property type="component" value="Unassembled WGS sequence"/>
</dbReference>
<dbReference type="EMBL" id="FXUB01000001">
    <property type="protein sequence ID" value="SMP05088.1"/>
    <property type="molecule type" value="Genomic_DNA"/>
</dbReference>
<comment type="caution">
    <text evidence="10">The sequence shown here is derived from an EMBL/GenBank/DDBJ whole genome shotgun (WGS) entry which is preliminary data.</text>
</comment>